<evidence type="ECO:0000313" key="1">
    <source>
        <dbReference type="EMBL" id="MPC70807.1"/>
    </source>
</evidence>
<reference evidence="1 2" key="1">
    <citation type="submission" date="2019-05" db="EMBL/GenBank/DDBJ databases">
        <title>Another draft genome of Portunus trituberculatus and its Hox gene families provides insights of decapod evolution.</title>
        <authorList>
            <person name="Jeong J.-H."/>
            <person name="Song I."/>
            <person name="Kim S."/>
            <person name="Choi T."/>
            <person name="Kim D."/>
            <person name="Ryu S."/>
            <person name="Kim W."/>
        </authorList>
    </citation>
    <scope>NUCLEOTIDE SEQUENCE [LARGE SCALE GENOMIC DNA]</scope>
    <source>
        <tissue evidence="1">Muscle</tissue>
    </source>
</reference>
<dbReference type="AlphaFoldDB" id="A0A5B7HNL6"/>
<organism evidence="1 2">
    <name type="scientific">Portunus trituberculatus</name>
    <name type="common">Swimming crab</name>
    <name type="synonym">Neptunus trituberculatus</name>
    <dbReference type="NCBI Taxonomy" id="210409"/>
    <lineage>
        <taxon>Eukaryota</taxon>
        <taxon>Metazoa</taxon>
        <taxon>Ecdysozoa</taxon>
        <taxon>Arthropoda</taxon>
        <taxon>Crustacea</taxon>
        <taxon>Multicrustacea</taxon>
        <taxon>Malacostraca</taxon>
        <taxon>Eumalacostraca</taxon>
        <taxon>Eucarida</taxon>
        <taxon>Decapoda</taxon>
        <taxon>Pleocyemata</taxon>
        <taxon>Brachyura</taxon>
        <taxon>Eubrachyura</taxon>
        <taxon>Portunoidea</taxon>
        <taxon>Portunidae</taxon>
        <taxon>Portuninae</taxon>
        <taxon>Portunus</taxon>
    </lineage>
</organism>
<comment type="caution">
    <text evidence="1">The sequence shown here is derived from an EMBL/GenBank/DDBJ whole genome shotgun (WGS) entry which is preliminary data.</text>
</comment>
<sequence length="85" mass="9565">MTPVAVVPRCPVSREGREVRGGGAWPEFRKEHSAACYWLPGTFSSSSVLPRHHSLLAVWSSKRAWRGGITLHDHTSDIFFSTFRI</sequence>
<accession>A0A5B7HNL6</accession>
<protein>
    <submittedName>
        <fullName evidence="1">Uncharacterized protein</fullName>
    </submittedName>
</protein>
<keyword evidence="2" id="KW-1185">Reference proteome</keyword>
<proteinExistence type="predicted"/>
<name>A0A5B7HNL6_PORTR</name>
<gene>
    <name evidence="1" type="ORF">E2C01_065066</name>
</gene>
<dbReference type="EMBL" id="VSRR010031750">
    <property type="protein sequence ID" value="MPC70807.1"/>
    <property type="molecule type" value="Genomic_DNA"/>
</dbReference>
<evidence type="ECO:0000313" key="2">
    <source>
        <dbReference type="Proteomes" id="UP000324222"/>
    </source>
</evidence>
<dbReference type="Proteomes" id="UP000324222">
    <property type="component" value="Unassembled WGS sequence"/>
</dbReference>